<protein>
    <submittedName>
        <fullName evidence="1">Alpha beta-hydrolase</fullName>
    </submittedName>
</protein>
<sequence>MLEPPSLVPKLSVWERCTLTLSLLSLPLVMLYNFLTSPLSARNKSKTTPRVIFDSTARYVLSKCDIRQLQSVSGTTYAAYNSWLKQSKASSVVEILDNDTRLLWIGLRRTDRVLVYCHGGGFVGPLSDFQCAFWEHIQEELSQKAQGQSLGVAVLEYSLWPAAFPSQLTQLITATSHILSSGVQPSDLYFAGDSAGANLVLQLICHTLHPLSHSSSIPPSPLSLDGAHAIGGMILISPWISLTCDGGSFKENTDLDIIPAWRLASWGAAYLAPIPPLQHPYVQVLAVASPESWFSGINNFVRRIFITAGEKEGLRDDVIQLSKTLSKVHTDVRIEVQPGGIHADPIFDFAAKSNKLSYVTSMIIDWLAEG</sequence>
<comment type="caution">
    <text evidence="1">The sequence shown here is derived from an EMBL/GenBank/DDBJ whole genome shotgun (WGS) entry which is preliminary data.</text>
</comment>
<dbReference type="Proteomes" id="UP000790377">
    <property type="component" value="Unassembled WGS sequence"/>
</dbReference>
<keyword evidence="2" id="KW-1185">Reference proteome</keyword>
<evidence type="ECO:0000313" key="2">
    <source>
        <dbReference type="Proteomes" id="UP000790377"/>
    </source>
</evidence>
<name>A0ACB8A987_9AGAM</name>
<gene>
    <name evidence="1" type="ORF">BJ138DRAFT_1154521</name>
</gene>
<evidence type="ECO:0000313" key="1">
    <source>
        <dbReference type="EMBL" id="KAH7909761.1"/>
    </source>
</evidence>
<accession>A0ACB8A987</accession>
<dbReference type="EMBL" id="MU267743">
    <property type="protein sequence ID" value="KAH7909761.1"/>
    <property type="molecule type" value="Genomic_DNA"/>
</dbReference>
<reference evidence="1" key="1">
    <citation type="journal article" date="2021" name="New Phytol.">
        <title>Evolutionary innovations through gain and loss of genes in the ectomycorrhizal Boletales.</title>
        <authorList>
            <person name="Wu G."/>
            <person name="Miyauchi S."/>
            <person name="Morin E."/>
            <person name="Kuo A."/>
            <person name="Drula E."/>
            <person name="Varga T."/>
            <person name="Kohler A."/>
            <person name="Feng B."/>
            <person name="Cao Y."/>
            <person name="Lipzen A."/>
            <person name="Daum C."/>
            <person name="Hundley H."/>
            <person name="Pangilinan J."/>
            <person name="Johnson J."/>
            <person name="Barry K."/>
            <person name="LaButti K."/>
            <person name="Ng V."/>
            <person name="Ahrendt S."/>
            <person name="Min B."/>
            <person name="Choi I.G."/>
            <person name="Park H."/>
            <person name="Plett J.M."/>
            <person name="Magnuson J."/>
            <person name="Spatafora J.W."/>
            <person name="Nagy L.G."/>
            <person name="Henrissat B."/>
            <person name="Grigoriev I.V."/>
            <person name="Yang Z.L."/>
            <person name="Xu J."/>
            <person name="Martin F.M."/>
        </authorList>
    </citation>
    <scope>NUCLEOTIDE SEQUENCE</scope>
    <source>
        <strain evidence="1">ATCC 28755</strain>
    </source>
</reference>
<organism evidence="1 2">
    <name type="scientific">Hygrophoropsis aurantiaca</name>
    <dbReference type="NCBI Taxonomy" id="72124"/>
    <lineage>
        <taxon>Eukaryota</taxon>
        <taxon>Fungi</taxon>
        <taxon>Dikarya</taxon>
        <taxon>Basidiomycota</taxon>
        <taxon>Agaricomycotina</taxon>
        <taxon>Agaricomycetes</taxon>
        <taxon>Agaricomycetidae</taxon>
        <taxon>Boletales</taxon>
        <taxon>Coniophorineae</taxon>
        <taxon>Hygrophoropsidaceae</taxon>
        <taxon>Hygrophoropsis</taxon>
    </lineage>
</organism>
<proteinExistence type="predicted"/>